<comment type="caution">
    <text evidence="2">The sequence shown here is derived from an EMBL/GenBank/DDBJ whole genome shotgun (WGS) entry which is preliminary data.</text>
</comment>
<gene>
    <name evidence="2" type="ORF">GCM10023196_080310</name>
</gene>
<organism evidence="2 3">
    <name type="scientific">Actinoallomurus vinaceus</name>
    <dbReference type="NCBI Taxonomy" id="1080074"/>
    <lineage>
        <taxon>Bacteria</taxon>
        <taxon>Bacillati</taxon>
        <taxon>Actinomycetota</taxon>
        <taxon>Actinomycetes</taxon>
        <taxon>Streptosporangiales</taxon>
        <taxon>Thermomonosporaceae</taxon>
        <taxon>Actinoallomurus</taxon>
    </lineage>
</organism>
<dbReference type="PANTHER" id="PTHR35010">
    <property type="entry name" value="BLL4672 PROTEIN-RELATED"/>
    <property type="match status" value="1"/>
</dbReference>
<dbReference type="PANTHER" id="PTHR35010:SF2">
    <property type="entry name" value="BLL4672 PROTEIN"/>
    <property type="match status" value="1"/>
</dbReference>
<dbReference type="InterPro" id="IPR041413">
    <property type="entry name" value="MLTR_LBD"/>
</dbReference>
<dbReference type="CDD" id="cd00093">
    <property type="entry name" value="HTH_XRE"/>
    <property type="match status" value="1"/>
</dbReference>
<dbReference type="SUPFAM" id="SSF47413">
    <property type="entry name" value="lambda repressor-like DNA-binding domains"/>
    <property type="match status" value="1"/>
</dbReference>
<reference evidence="3" key="1">
    <citation type="journal article" date="2019" name="Int. J. Syst. Evol. Microbiol.">
        <title>The Global Catalogue of Microorganisms (GCM) 10K type strain sequencing project: providing services to taxonomists for standard genome sequencing and annotation.</title>
        <authorList>
            <consortium name="The Broad Institute Genomics Platform"/>
            <consortium name="The Broad Institute Genome Sequencing Center for Infectious Disease"/>
            <person name="Wu L."/>
            <person name="Ma J."/>
        </authorList>
    </citation>
    <scope>NUCLEOTIDE SEQUENCE [LARGE SCALE GENOMIC DNA]</scope>
    <source>
        <strain evidence="3">JCM 17939</strain>
    </source>
</reference>
<dbReference type="Gene3D" id="3.30.450.180">
    <property type="match status" value="1"/>
</dbReference>
<evidence type="ECO:0000313" key="3">
    <source>
        <dbReference type="Proteomes" id="UP001501442"/>
    </source>
</evidence>
<protein>
    <submittedName>
        <fullName evidence="2">Helix-turn-helix transcriptional regulator</fullName>
    </submittedName>
</protein>
<dbReference type="SMART" id="SM00530">
    <property type="entry name" value="HTH_XRE"/>
    <property type="match status" value="1"/>
</dbReference>
<dbReference type="Pfam" id="PF17765">
    <property type="entry name" value="MLTR_LBD"/>
    <property type="match status" value="1"/>
</dbReference>
<evidence type="ECO:0000259" key="1">
    <source>
        <dbReference type="PROSITE" id="PS50943"/>
    </source>
</evidence>
<dbReference type="EMBL" id="BAABHK010000015">
    <property type="protein sequence ID" value="GAA4635318.1"/>
    <property type="molecule type" value="Genomic_DNA"/>
</dbReference>
<dbReference type="Proteomes" id="UP001501442">
    <property type="component" value="Unassembled WGS sequence"/>
</dbReference>
<dbReference type="InterPro" id="IPR010982">
    <property type="entry name" value="Lambda_DNA-bd_dom_sf"/>
</dbReference>
<name>A0ABP8UP60_9ACTN</name>
<proteinExistence type="predicted"/>
<dbReference type="Pfam" id="PF13560">
    <property type="entry name" value="HTH_31"/>
    <property type="match status" value="1"/>
</dbReference>
<accession>A0ABP8UP60</accession>
<dbReference type="InterPro" id="IPR001387">
    <property type="entry name" value="Cro/C1-type_HTH"/>
</dbReference>
<feature type="domain" description="HTH cro/C1-type" evidence="1">
    <location>
        <begin position="35"/>
        <end position="82"/>
    </location>
</feature>
<sequence length="282" mass="30789">MEDHRELGRFLRTRRARVTPESAGLRGGSRRRVPGLRREELAQLAGISVEYYQRLEQGRATRPSEEVLNALAEVLGLDAVEREHLRVLARPVRRRTEQAEPAGPARPELRRLLRLMSVPALVINDRFDVLALNPAAERIFLPAAGGSASGVNLARFLFLSPESRDFYVEWDQVAAETVGQLRVAAGRHPGDAELSALIRELHGGSDAFRRSWAGGDVGVRTHGVKSFRHPSLGTLTFGYENFDLAGDSRQRLVALAPVGSSEAVFGAAAVARNGGIRHTGAP</sequence>
<keyword evidence="3" id="KW-1185">Reference proteome</keyword>
<dbReference type="PROSITE" id="PS50943">
    <property type="entry name" value="HTH_CROC1"/>
    <property type="match status" value="1"/>
</dbReference>
<dbReference type="RefSeq" id="WP_345438271.1">
    <property type="nucleotide sequence ID" value="NZ_BAABHK010000015.1"/>
</dbReference>
<evidence type="ECO:0000313" key="2">
    <source>
        <dbReference type="EMBL" id="GAA4635318.1"/>
    </source>
</evidence>
<dbReference type="Gene3D" id="1.10.260.40">
    <property type="entry name" value="lambda repressor-like DNA-binding domains"/>
    <property type="match status" value="1"/>
</dbReference>